<keyword evidence="3" id="KW-1185">Reference proteome</keyword>
<accession>L0G5L3</accession>
<organism evidence="2 3">
    <name type="scientific">Echinicola vietnamensis (strain DSM 17526 / LMG 23754 / KMM 6221)</name>
    <dbReference type="NCBI Taxonomy" id="926556"/>
    <lineage>
        <taxon>Bacteria</taxon>
        <taxon>Pseudomonadati</taxon>
        <taxon>Bacteroidota</taxon>
        <taxon>Cytophagia</taxon>
        <taxon>Cytophagales</taxon>
        <taxon>Cyclobacteriaceae</taxon>
        <taxon>Echinicola</taxon>
    </lineage>
</organism>
<protein>
    <submittedName>
        <fullName evidence="2">Uncharacterized protein</fullName>
    </submittedName>
</protein>
<dbReference type="STRING" id="926556.Echvi_4094"/>
<keyword evidence="1" id="KW-1133">Transmembrane helix</keyword>
<dbReference type="AlphaFoldDB" id="L0G5L3"/>
<proteinExistence type="predicted"/>
<reference evidence="3" key="1">
    <citation type="submission" date="2012-02" db="EMBL/GenBank/DDBJ databases">
        <title>The complete genome of Echinicola vietnamensis DSM 17526.</title>
        <authorList>
            <person name="Lucas S."/>
            <person name="Copeland A."/>
            <person name="Lapidus A."/>
            <person name="Glavina del Rio T."/>
            <person name="Dalin E."/>
            <person name="Tice H."/>
            <person name="Bruce D."/>
            <person name="Goodwin L."/>
            <person name="Pitluck S."/>
            <person name="Peters L."/>
            <person name="Ovchinnikova G."/>
            <person name="Teshima H."/>
            <person name="Kyrpides N."/>
            <person name="Mavromatis K."/>
            <person name="Ivanova N."/>
            <person name="Brettin T."/>
            <person name="Detter J.C."/>
            <person name="Han C."/>
            <person name="Larimer F."/>
            <person name="Land M."/>
            <person name="Hauser L."/>
            <person name="Markowitz V."/>
            <person name="Cheng J.-F."/>
            <person name="Hugenholtz P."/>
            <person name="Woyke T."/>
            <person name="Wu D."/>
            <person name="Brambilla E."/>
            <person name="Klenk H.-P."/>
            <person name="Eisen J.A."/>
        </authorList>
    </citation>
    <scope>NUCLEOTIDE SEQUENCE [LARGE SCALE GENOMIC DNA]</scope>
    <source>
        <strain evidence="3">DSM 17526 / LMG 23754 / KMM 6221</strain>
    </source>
</reference>
<dbReference type="Proteomes" id="UP000010796">
    <property type="component" value="Chromosome"/>
</dbReference>
<dbReference type="RefSeq" id="WP_015267836.1">
    <property type="nucleotide sequence ID" value="NC_019904.1"/>
</dbReference>
<evidence type="ECO:0000256" key="1">
    <source>
        <dbReference type="SAM" id="Phobius"/>
    </source>
</evidence>
<keyword evidence="1" id="KW-0472">Membrane</keyword>
<sequence>MGIAIAFSGNEKLKVGTLRLSRSLQSRLYRYSPKQQYGLMVLLLAAGTLGYAAVALTSIRQDQVGLAPMPTPELPVLPAYQDSSDVQNLKPLIDDERTQ</sequence>
<evidence type="ECO:0000313" key="3">
    <source>
        <dbReference type="Proteomes" id="UP000010796"/>
    </source>
</evidence>
<dbReference type="EMBL" id="CP003346">
    <property type="protein sequence ID" value="AGA80301.1"/>
    <property type="molecule type" value="Genomic_DNA"/>
</dbReference>
<evidence type="ECO:0000313" key="2">
    <source>
        <dbReference type="EMBL" id="AGA80301.1"/>
    </source>
</evidence>
<name>L0G5L3_ECHVK</name>
<dbReference type="KEGG" id="evi:Echvi_4094"/>
<dbReference type="OrthoDB" id="9911132at2"/>
<dbReference type="HOGENOM" id="CLU_2315820_0_0_10"/>
<gene>
    <name evidence="2" type="ordered locus">Echvi_4094</name>
</gene>
<feature type="transmembrane region" description="Helical" evidence="1">
    <location>
        <begin position="37"/>
        <end position="59"/>
    </location>
</feature>
<keyword evidence="1" id="KW-0812">Transmembrane</keyword>